<proteinExistence type="predicted"/>
<dbReference type="OrthoDB" id="2303126at2759"/>
<name>A0A015K5D4_RHIIW</name>
<evidence type="ECO:0000313" key="2">
    <source>
        <dbReference type="Proteomes" id="UP000022910"/>
    </source>
</evidence>
<keyword evidence="2" id="KW-1185">Reference proteome</keyword>
<dbReference type="EMBL" id="JEMT01024658">
    <property type="protein sequence ID" value="EXX62629.1"/>
    <property type="molecule type" value="Genomic_DNA"/>
</dbReference>
<dbReference type="HOGENOM" id="CLU_1525993_0_0_1"/>
<dbReference type="Proteomes" id="UP000022910">
    <property type="component" value="Unassembled WGS sequence"/>
</dbReference>
<dbReference type="AlphaFoldDB" id="A0A015K5D4"/>
<accession>A0A015K5D4</accession>
<gene>
    <name evidence="1" type="ORF">RirG_159980</name>
</gene>
<evidence type="ECO:0000313" key="1">
    <source>
        <dbReference type="EMBL" id="EXX62629.1"/>
    </source>
</evidence>
<sequence length="176" mass="20259">MPFGLFDEYISDSEDENYPTWPCLNKKDDGSIGGKRYFREGGCVRHYKSPPNKMCASYNGPIHSRTGFRMMYKKNWLESRKKSDEDEVLRLLVSKLPRMGRFICQYIKRDGSICGKGCMSELGCSRHFYARPRTICPVCKMGTYSDTGICSTHGGIYDHAWRESKKTKTESDMVKT</sequence>
<organism evidence="1 2">
    <name type="scientific">Rhizophagus irregularis (strain DAOM 197198w)</name>
    <name type="common">Glomus intraradices</name>
    <dbReference type="NCBI Taxonomy" id="1432141"/>
    <lineage>
        <taxon>Eukaryota</taxon>
        <taxon>Fungi</taxon>
        <taxon>Fungi incertae sedis</taxon>
        <taxon>Mucoromycota</taxon>
        <taxon>Glomeromycotina</taxon>
        <taxon>Glomeromycetes</taxon>
        <taxon>Glomerales</taxon>
        <taxon>Glomeraceae</taxon>
        <taxon>Rhizophagus</taxon>
    </lineage>
</organism>
<reference evidence="1 2" key="1">
    <citation type="submission" date="2014-02" db="EMBL/GenBank/DDBJ databases">
        <title>Single nucleus genome sequencing reveals high similarity among nuclei of an endomycorrhizal fungus.</title>
        <authorList>
            <person name="Lin K."/>
            <person name="Geurts R."/>
            <person name="Zhang Z."/>
            <person name="Limpens E."/>
            <person name="Saunders D.G."/>
            <person name="Mu D."/>
            <person name="Pang E."/>
            <person name="Cao H."/>
            <person name="Cha H."/>
            <person name="Lin T."/>
            <person name="Zhou Q."/>
            <person name="Shang Y."/>
            <person name="Li Y."/>
            <person name="Ivanov S."/>
            <person name="Sharma T."/>
            <person name="Velzen R.V."/>
            <person name="Ruijter N.D."/>
            <person name="Aanen D.K."/>
            <person name="Win J."/>
            <person name="Kamoun S."/>
            <person name="Bisseling T."/>
            <person name="Huang S."/>
        </authorList>
    </citation>
    <scope>NUCLEOTIDE SEQUENCE [LARGE SCALE GENOMIC DNA]</scope>
    <source>
        <strain evidence="2">DAOM197198w</strain>
    </source>
</reference>
<comment type="caution">
    <text evidence="1">The sequence shown here is derived from an EMBL/GenBank/DDBJ whole genome shotgun (WGS) entry which is preliminary data.</text>
</comment>
<protein>
    <submittedName>
        <fullName evidence="1">Uncharacterized protein</fullName>
    </submittedName>
</protein>